<reference evidence="1" key="1">
    <citation type="submission" date="2024-02" db="EMBL/GenBank/DDBJ databases">
        <title>Metagenome Assembled Genome of Zalaria obscura JY119.</title>
        <authorList>
            <person name="Vighnesh L."/>
            <person name="Jagadeeshwari U."/>
            <person name="Venkata Ramana C."/>
            <person name="Sasikala C."/>
        </authorList>
    </citation>
    <scope>NUCLEOTIDE SEQUENCE</scope>
    <source>
        <strain evidence="1">JY119</strain>
    </source>
</reference>
<evidence type="ECO:0000313" key="1">
    <source>
        <dbReference type="EMBL" id="KAK8216791.1"/>
    </source>
</evidence>
<comment type="caution">
    <text evidence="1">The sequence shown here is derived from an EMBL/GenBank/DDBJ whole genome shotgun (WGS) entry which is preliminary data.</text>
</comment>
<organism evidence="1 2">
    <name type="scientific">Zalaria obscura</name>
    <dbReference type="NCBI Taxonomy" id="2024903"/>
    <lineage>
        <taxon>Eukaryota</taxon>
        <taxon>Fungi</taxon>
        <taxon>Dikarya</taxon>
        <taxon>Ascomycota</taxon>
        <taxon>Pezizomycotina</taxon>
        <taxon>Dothideomycetes</taxon>
        <taxon>Dothideomycetidae</taxon>
        <taxon>Dothideales</taxon>
        <taxon>Zalariaceae</taxon>
        <taxon>Zalaria</taxon>
    </lineage>
</organism>
<keyword evidence="2" id="KW-1185">Reference proteome</keyword>
<dbReference type="EMBL" id="JAMKPW020000007">
    <property type="protein sequence ID" value="KAK8216791.1"/>
    <property type="molecule type" value="Genomic_DNA"/>
</dbReference>
<name>A0ACC3SJ86_9PEZI</name>
<gene>
    <name evidence="1" type="ORF">M8818_001754</name>
</gene>
<accession>A0ACC3SJ86</accession>
<dbReference type="Proteomes" id="UP001320706">
    <property type="component" value="Unassembled WGS sequence"/>
</dbReference>
<protein>
    <submittedName>
        <fullName evidence="1">Uncharacterized protein</fullName>
    </submittedName>
</protein>
<sequence>MVSFSCEGCGDVLTKKKLDPHRNQCWGASYTCLDCMKHFQGTEYRSHTSCISEAQKYQGALYKEKKKGPQQKQVTVVETAVVPRKAYVEDEATVSTTVAVVDVPPKAPSPPPAAETVNVFDFLVTEETPKTNGHTQELQRYTNPDGQDPHYVANGYAYGDAPLQPSLERYDSYASLPGTNGALVTPAPRRGKESARSSEKKSDKKRKRHHPEDLDISRAKQQDTEMADAPPVLHSGLTGGLNRMLSTEDYDEEAAGSPGSPIKRSKKERSEKRRVSEGTHKSSSSHKDEDDKDRGRHHHRRHRRHHEDSSDDERRHSRKVKAIEYPEDRKDGQIVTYRSPAELFMSFVAVKGPESERGQSINKALKRYHREMEVRGERGRQRDEGDKELWKSLRVKVNERGEVVLFV</sequence>
<proteinExistence type="predicted"/>
<evidence type="ECO:0000313" key="2">
    <source>
        <dbReference type="Proteomes" id="UP001320706"/>
    </source>
</evidence>